<dbReference type="RefSeq" id="WP_252855746.1">
    <property type="nucleotide sequence ID" value="NZ_JAMXLR010000092.1"/>
</dbReference>
<dbReference type="EMBL" id="JAMXLR010000092">
    <property type="protein sequence ID" value="MCO6047636.1"/>
    <property type="molecule type" value="Genomic_DNA"/>
</dbReference>
<proteinExistence type="predicted"/>
<evidence type="ECO:0000256" key="1">
    <source>
        <dbReference type="SAM" id="MobiDB-lite"/>
    </source>
</evidence>
<evidence type="ECO:0008006" key="4">
    <source>
        <dbReference type="Google" id="ProtNLM"/>
    </source>
</evidence>
<accession>A0A9X2JJ99</accession>
<dbReference type="Proteomes" id="UP001155241">
    <property type="component" value="Unassembled WGS sequence"/>
</dbReference>
<comment type="caution">
    <text evidence="2">The sequence shown here is derived from an EMBL/GenBank/DDBJ whole genome shotgun (WGS) entry which is preliminary data.</text>
</comment>
<reference evidence="2" key="1">
    <citation type="submission" date="2022-06" db="EMBL/GenBank/DDBJ databases">
        <title>Aeoliella straminimaris, a novel planctomycete from sediments.</title>
        <authorList>
            <person name="Vitorino I.R."/>
            <person name="Lage O.M."/>
        </authorList>
    </citation>
    <scope>NUCLEOTIDE SEQUENCE</scope>
    <source>
        <strain evidence="2">ICT_H6.2</strain>
    </source>
</reference>
<sequence length="258" mass="28015">MRRFVTGLVAVVAAVALTTDAGAQGRGGGRFGGGMGMRGGVQRGALLRLESVQEELEIDGSVVEEVTAAQREMRGGRGQGQRGNFRDMSPEEREAAMEEMRAARAEQQKKMNDKLAEILGVDRFERLNEIFVQTAGVAALQDPMVVEKLGITEEQTEEMQQVARDAMSGMREAFQSQDRDAIREKMEEIRADIEKDTMGVLSSDQKEKLEKMKGEPFKLSEEDQQALSGGRGGRARGGDAAPGGRGGRARGGRPQADE</sequence>
<evidence type="ECO:0000313" key="2">
    <source>
        <dbReference type="EMBL" id="MCO6047636.1"/>
    </source>
</evidence>
<name>A0A9X2JJ99_9BACT</name>
<feature type="compositionally biased region" description="Basic and acidic residues" evidence="1">
    <location>
        <begin position="204"/>
        <end position="221"/>
    </location>
</feature>
<feature type="region of interest" description="Disordered" evidence="1">
    <location>
        <begin position="196"/>
        <end position="258"/>
    </location>
</feature>
<organism evidence="2 3">
    <name type="scientific">Aeoliella straminimaris</name>
    <dbReference type="NCBI Taxonomy" id="2954799"/>
    <lineage>
        <taxon>Bacteria</taxon>
        <taxon>Pseudomonadati</taxon>
        <taxon>Planctomycetota</taxon>
        <taxon>Planctomycetia</taxon>
        <taxon>Pirellulales</taxon>
        <taxon>Lacipirellulaceae</taxon>
        <taxon>Aeoliella</taxon>
    </lineage>
</organism>
<dbReference type="AlphaFoldDB" id="A0A9X2JJ99"/>
<gene>
    <name evidence="2" type="ORF">NG895_27340</name>
</gene>
<keyword evidence="3" id="KW-1185">Reference proteome</keyword>
<evidence type="ECO:0000313" key="3">
    <source>
        <dbReference type="Proteomes" id="UP001155241"/>
    </source>
</evidence>
<protein>
    <recommendedName>
        <fullName evidence="4">LTXXQ motif family protein</fullName>
    </recommendedName>
</protein>